<dbReference type="EMBL" id="MUIO01000086">
    <property type="protein sequence ID" value="ORC57310.1"/>
    <property type="molecule type" value="Genomic_DNA"/>
</dbReference>
<evidence type="ECO:0000313" key="2">
    <source>
        <dbReference type="Proteomes" id="UP000192815"/>
    </source>
</evidence>
<dbReference type="InterPro" id="IPR011990">
    <property type="entry name" value="TPR-like_helical_dom_sf"/>
</dbReference>
<dbReference type="AlphaFoldDB" id="A0A1X0N395"/>
<reference evidence="2" key="1">
    <citation type="submission" date="2017-02" db="EMBL/GenBank/DDBJ databases">
        <title>Pseudomonas floridae sp. nov., a novel pathogenic bacterial species isolated from tomato.</title>
        <authorList>
            <person name="Timilsina S."/>
            <person name="Vallad G.E."/>
            <person name="Jones J.B."/>
        </authorList>
    </citation>
    <scope>NUCLEOTIDE SEQUENCE [LARGE SCALE GENOMIC DNA]</scope>
    <source>
        <strain evidence="2">GEV388</strain>
    </source>
</reference>
<proteinExistence type="predicted"/>
<comment type="caution">
    <text evidence="1">The sequence shown here is derived from an EMBL/GenBank/DDBJ whole genome shotgun (WGS) entry which is preliminary data.</text>
</comment>
<evidence type="ECO:0008006" key="3">
    <source>
        <dbReference type="Google" id="ProtNLM"/>
    </source>
</evidence>
<dbReference type="RefSeq" id="WP_083184978.1">
    <property type="nucleotide sequence ID" value="NZ_CBCRZR010000022.1"/>
</dbReference>
<dbReference type="OrthoDB" id="8416895at2"/>
<dbReference type="SUPFAM" id="SSF48452">
    <property type="entry name" value="TPR-like"/>
    <property type="match status" value="1"/>
</dbReference>
<evidence type="ECO:0000313" key="1">
    <source>
        <dbReference type="EMBL" id="ORC57310.1"/>
    </source>
</evidence>
<accession>A0A1X0N395</accession>
<keyword evidence="2" id="KW-1185">Reference proteome</keyword>
<name>A0A1X0N395_9PSED</name>
<protein>
    <recommendedName>
        <fullName evidence="3">Tetratricopeptide repeat protein</fullName>
    </recommendedName>
</protein>
<dbReference type="Gene3D" id="1.25.40.10">
    <property type="entry name" value="Tetratricopeptide repeat domain"/>
    <property type="match status" value="1"/>
</dbReference>
<gene>
    <name evidence="1" type="ORF">BZK31_20725</name>
</gene>
<organism evidence="1 2">
    <name type="scientific">Pseudomonas floridensis</name>
    <dbReference type="NCBI Taxonomy" id="1958950"/>
    <lineage>
        <taxon>Bacteria</taxon>
        <taxon>Pseudomonadati</taxon>
        <taxon>Pseudomonadota</taxon>
        <taxon>Gammaproteobacteria</taxon>
        <taxon>Pseudomonadales</taxon>
        <taxon>Pseudomonadaceae</taxon>
        <taxon>Pseudomonas</taxon>
    </lineage>
</organism>
<dbReference type="Proteomes" id="UP000192815">
    <property type="component" value="Unassembled WGS sequence"/>
</dbReference>
<sequence length="546" mass="61207">MSFNKEESDRKVIPIWDPSKLASSLAENSAIRSLNHQTTIVSESGRLMNEFSRSSHAGMAVELLNASKLENNEEGAIVASRRIIEDGSLPTSVISLARKTLEQEHDVPHTQDPKDRIKILRNCLRVSPRNTLAWVDLAREYISLGQADPAKRAMTVALGLAPAHRWVARVASRLYIHLEEFDRSHSLLARHPAVKHDPWIASAELSVSQMIGRGSRNLATARKINESGLHPRHTTELASSLGTLEIESGAIKRAKMYIRDSLLHPNRNTLAQALWAEQRHDIKSNHHSKVQSLEIAYEAKARESYIQGEVEFAIRHALDWFAAEPFSSKPPVLASYIASLDDRYEQMIEITRQGLIANPHNSILKLNRAYAELGLITPLQPSDADAAKLNGWISLFNEELREGGPHHAQALANYGMLCYRVGMLEDGRKYYEAAEKVCQAESYRDPVLCTIYHAREAILAKAEWVPTILERARTVTQKASDIGKLEGAYSLEKVNRLYANPDDYQTILNARDDTPSPGSDQSGRLEFADLILDGLSFHLPDDFKRR</sequence>